<gene>
    <name evidence="2" type="ORF">Hamer_G008767</name>
</gene>
<dbReference type="EMBL" id="JAHLQT010035566">
    <property type="protein sequence ID" value="KAG7158151.1"/>
    <property type="molecule type" value="Genomic_DNA"/>
</dbReference>
<evidence type="ECO:0000313" key="2">
    <source>
        <dbReference type="EMBL" id="KAG7158151.1"/>
    </source>
</evidence>
<evidence type="ECO:0000256" key="1">
    <source>
        <dbReference type="SAM" id="MobiDB-lite"/>
    </source>
</evidence>
<dbReference type="AlphaFoldDB" id="A0A8J5MNN2"/>
<dbReference type="Proteomes" id="UP000747542">
    <property type="component" value="Unassembled WGS sequence"/>
</dbReference>
<feature type="region of interest" description="Disordered" evidence="1">
    <location>
        <begin position="164"/>
        <end position="188"/>
    </location>
</feature>
<comment type="caution">
    <text evidence="2">The sequence shown here is derived from an EMBL/GenBank/DDBJ whole genome shotgun (WGS) entry which is preliminary data.</text>
</comment>
<accession>A0A8J5MNN2</accession>
<proteinExistence type="predicted"/>
<feature type="compositionally biased region" description="Polar residues" evidence="1">
    <location>
        <begin position="170"/>
        <end position="183"/>
    </location>
</feature>
<evidence type="ECO:0000313" key="3">
    <source>
        <dbReference type="Proteomes" id="UP000747542"/>
    </source>
</evidence>
<organism evidence="2 3">
    <name type="scientific">Homarus americanus</name>
    <name type="common">American lobster</name>
    <dbReference type="NCBI Taxonomy" id="6706"/>
    <lineage>
        <taxon>Eukaryota</taxon>
        <taxon>Metazoa</taxon>
        <taxon>Ecdysozoa</taxon>
        <taxon>Arthropoda</taxon>
        <taxon>Crustacea</taxon>
        <taxon>Multicrustacea</taxon>
        <taxon>Malacostraca</taxon>
        <taxon>Eumalacostraca</taxon>
        <taxon>Eucarida</taxon>
        <taxon>Decapoda</taxon>
        <taxon>Pleocyemata</taxon>
        <taxon>Astacidea</taxon>
        <taxon>Nephropoidea</taxon>
        <taxon>Nephropidae</taxon>
        <taxon>Homarus</taxon>
    </lineage>
</organism>
<keyword evidence="3" id="KW-1185">Reference proteome</keyword>
<protein>
    <submittedName>
        <fullName evidence="2">Uncharacterized protein</fullName>
    </submittedName>
</protein>
<reference evidence="2" key="1">
    <citation type="journal article" date="2021" name="Sci. Adv.">
        <title>The American lobster genome reveals insights on longevity, neural, and immune adaptations.</title>
        <authorList>
            <person name="Polinski J.M."/>
            <person name="Zimin A.V."/>
            <person name="Clark K.F."/>
            <person name="Kohn A.B."/>
            <person name="Sadowski N."/>
            <person name="Timp W."/>
            <person name="Ptitsyn A."/>
            <person name="Khanna P."/>
            <person name="Romanova D.Y."/>
            <person name="Williams P."/>
            <person name="Greenwood S.J."/>
            <person name="Moroz L.L."/>
            <person name="Walt D.R."/>
            <person name="Bodnar A.G."/>
        </authorList>
    </citation>
    <scope>NUCLEOTIDE SEQUENCE</scope>
    <source>
        <strain evidence="2">GMGI-L3</strain>
    </source>
</reference>
<sequence length="247" mass="27494">MLLFQKFTSDVRHIIGQDNGLANILSRSIDVVLPQHPSPDYHQIAEAQRADEELSTLRTITHLCPATPRRPQPLHTHVSGGLLHVEQVFVRRDAVSPPLTRPYNGPFRVLVRTPKRFTIGRLKPTYVDLEPCLLQHAQTRLSHQVTPTPPNHVPQFTPTVIHIPPAPETELTNPPSSTRDTNLPNPPGDEFSRRHAVTFWPCCRPTGPLHVGGLPWPECRGGLKGFPCQVAPLQGGMLRLCAAMVVR</sequence>
<name>A0A8J5MNN2_HOMAM</name>